<keyword evidence="1" id="KW-0472">Membrane</keyword>
<keyword evidence="3" id="KW-1185">Reference proteome</keyword>
<dbReference type="AlphaFoldDB" id="A0A543KLQ7"/>
<feature type="transmembrane region" description="Helical" evidence="1">
    <location>
        <begin position="132"/>
        <end position="151"/>
    </location>
</feature>
<feature type="transmembrane region" description="Helical" evidence="1">
    <location>
        <begin position="158"/>
        <end position="179"/>
    </location>
</feature>
<comment type="caution">
    <text evidence="2">The sequence shown here is derived from an EMBL/GenBank/DDBJ whole genome shotgun (WGS) entry which is preliminary data.</text>
</comment>
<dbReference type="OrthoDB" id="5192631at2"/>
<name>A0A543KLQ7_9MICO</name>
<proteinExistence type="predicted"/>
<organism evidence="2 3">
    <name type="scientific">Ornithinimicrobium humiphilum</name>
    <dbReference type="NCBI Taxonomy" id="125288"/>
    <lineage>
        <taxon>Bacteria</taxon>
        <taxon>Bacillati</taxon>
        <taxon>Actinomycetota</taxon>
        <taxon>Actinomycetes</taxon>
        <taxon>Micrococcales</taxon>
        <taxon>Ornithinimicrobiaceae</taxon>
        <taxon>Ornithinimicrobium</taxon>
    </lineage>
</organism>
<gene>
    <name evidence="2" type="ORF">FB476_0861</name>
</gene>
<dbReference type="Proteomes" id="UP000315133">
    <property type="component" value="Unassembled WGS sequence"/>
</dbReference>
<dbReference type="EMBL" id="VFPU01000001">
    <property type="protein sequence ID" value="TQM96008.1"/>
    <property type="molecule type" value="Genomic_DNA"/>
</dbReference>
<evidence type="ECO:0000313" key="3">
    <source>
        <dbReference type="Proteomes" id="UP000315133"/>
    </source>
</evidence>
<feature type="transmembrane region" description="Helical" evidence="1">
    <location>
        <begin position="99"/>
        <end position="120"/>
    </location>
</feature>
<protein>
    <submittedName>
        <fullName evidence="2">Uncharacterized protein</fullName>
    </submittedName>
</protein>
<evidence type="ECO:0000256" key="1">
    <source>
        <dbReference type="SAM" id="Phobius"/>
    </source>
</evidence>
<sequence length="257" mass="26469">MDHTPGRARGRLAEKVAGDPAAIAPHVDPDWREEFVVELRLLSVPGARIGDALLTVEAHVVEAGEPASEAFGDARTYAREIAAATGAAGTGWRVGAATVVSTLLGLVGMLVTVAAFGGWLDGGPVEVTTGELVGLAVLVLLASTLFLDATLRVVVEHRWLALLAPAVLVGVVVGLYGLFAEPLLTVPALPLGLAGVLLLVVSTVVSWFDGPADGDRITAPGQGRGPVRGVRVFSALVLPLMTLLLLALTWALHAILG</sequence>
<accession>A0A543KLQ7</accession>
<feature type="transmembrane region" description="Helical" evidence="1">
    <location>
        <begin position="229"/>
        <end position="252"/>
    </location>
</feature>
<reference evidence="2 3" key="1">
    <citation type="submission" date="2019-06" db="EMBL/GenBank/DDBJ databases">
        <title>Sequencing the genomes of 1000 actinobacteria strains.</title>
        <authorList>
            <person name="Klenk H.-P."/>
        </authorList>
    </citation>
    <scope>NUCLEOTIDE SEQUENCE [LARGE SCALE GENOMIC DNA]</scope>
    <source>
        <strain evidence="2 3">DSM 12362</strain>
    </source>
</reference>
<dbReference type="RefSeq" id="WP_141817688.1">
    <property type="nucleotide sequence ID" value="NZ_BAAAIL010000003.1"/>
</dbReference>
<feature type="transmembrane region" description="Helical" evidence="1">
    <location>
        <begin position="191"/>
        <end position="208"/>
    </location>
</feature>
<keyword evidence="1" id="KW-0812">Transmembrane</keyword>
<evidence type="ECO:0000313" key="2">
    <source>
        <dbReference type="EMBL" id="TQM96008.1"/>
    </source>
</evidence>
<keyword evidence="1" id="KW-1133">Transmembrane helix</keyword>